<dbReference type="AlphaFoldDB" id="A0A5C5XPG1"/>
<evidence type="ECO:0000313" key="1">
    <source>
        <dbReference type="EMBL" id="TWT64341.1"/>
    </source>
</evidence>
<gene>
    <name evidence="1" type="ORF">Pan54_51030</name>
</gene>
<proteinExistence type="predicted"/>
<comment type="caution">
    <text evidence="1">The sequence shown here is derived from an EMBL/GenBank/DDBJ whole genome shotgun (WGS) entry which is preliminary data.</text>
</comment>
<protein>
    <submittedName>
        <fullName evidence="1">Uncharacterized protein</fullName>
    </submittedName>
</protein>
<dbReference type="EMBL" id="SJPG01000001">
    <property type="protein sequence ID" value="TWT64341.1"/>
    <property type="molecule type" value="Genomic_DNA"/>
</dbReference>
<name>A0A5C5XPG1_9PLAN</name>
<keyword evidence="2" id="KW-1185">Reference proteome</keyword>
<organism evidence="1 2">
    <name type="scientific">Rubinisphaera italica</name>
    <dbReference type="NCBI Taxonomy" id="2527969"/>
    <lineage>
        <taxon>Bacteria</taxon>
        <taxon>Pseudomonadati</taxon>
        <taxon>Planctomycetota</taxon>
        <taxon>Planctomycetia</taxon>
        <taxon>Planctomycetales</taxon>
        <taxon>Planctomycetaceae</taxon>
        <taxon>Rubinisphaera</taxon>
    </lineage>
</organism>
<dbReference type="Proteomes" id="UP000316095">
    <property type="component" value="Unassembled WGS sequence"/>
</dbReference>
<accession>A0A5C5XPG1</accession>
<dbReference type="RefSeq" id="WP_146506060.1">
    <property type="nucleotide sequence ID" value="NZ_SJPG01000001.1"/>
</dbReference>
<evidence type="ECO:0000313" key="2">
    <source>
        <dbReference type="Proteomes" id="UP000316095"/>
    </source>
</evidence>
<reference evidence="1 2" key="1">
    <citation type="submission" date="2019-02" db="EMBL/GenBank/DDBJ databases">
        <title>Deep-cultivation of Planctomycetes and their phenomic and genomic characterization uncovers novel biology.</title>
        <authorList>
            <person name="Wiegand S."/>
            <person name="Jogler M."/>
            <person name="Boedeker C."/>
            <person name="Pinto D."/>
            <person name="Vollmers J."/>
            <person name="Rivas-Marin E."/>
            <person name="Kohn T."/>
            <person name="Peeters S.H."/>
            <person name="Heuer A."/>
            <person name="Rast P."/>
            <person name="Oberbeckmann S."/>
            <person name="Bunk B."/>
            <person name="Jeske O."/>
            <person name="Meyerdierks A."/>
            <person name="Storesund J.E."/>
            <person name="Kallscheuer N."/>
            <person name="Luecker S."/>
            <person name="Lage O.M."/>
            <person name="Pohl T."/>
            <person name="Merkel B.J."/>
            <person name="Hornburger P."/>
            <person name="Mueller R.-W."/>
            <person name="Bruemmer F."/>
            <person name="Labrenz M."/>
            <person name="Spormann A.M."/>
            <person name="Op Den Camp H."/>
            <person name="Overmann J."/>
            <person name="Amann R."/>
            <person name="Jetten M.S.M."/>
            <person name="Mascher T."/>
            <person name="Medema M.H."/>
            <person name="Devos D.P."/>
            <person name="Kaster A.-K."/>
            <person name="Ovreas L."/>
            <person name="Rohde M."/>
            <person name="Galperin M.Y."/>
            <person name="Jogler C."/>
        </authorList>
    </citation>
    <scope>NUCLEOTIDE SEQUENCE [LARGE SCALE GENOMIC DNA]</scope>
    <source>
        <strain evidence="1 2">Pan54</strain>
    </source>
</reference>
<sequence>MAEIQDENWLAEFSPHEDGKIDYLSTDGTVAIEVQRSLASSRGLHSAVMRLAMFLSESERVKRGILVLHRPRMSTRRIMDEWSQSKTVLSPSIANRFSVVAVDGREAWFSDEDALTKRIARLLESTSPTEEPTRKNVYPVKQRPGQKFYEILKVLLLHWLQHDGPIALGRLGDEVGCSYPTIREALERKSLAGSIKSHSNRSVELAVFPKDAWNELVALSGEMRASFRFRNRANGKSDVDGLLKRLRKQSNLPVAISGVLAARYWHPHFDLNGTPRLDLLYHAPNGEADLGFVRKLDPALVLDDGIENSPSLVVHALVRNEKLITDTSDATFPFADPIETVLDLSEMSLGVQADQLINYLRHEARL</sequence>
<dbReference type="OrthoDB" id="8882855at2"/>